<dbReference type="Proteomes" id="UP000321635">
    <property type="component" value="Unassembled WGS sequence"/>
</dbReference>
<organism evidence="7 8">
    <name type="scientific">Acetobacter nitrogenifigens DSM 23921 = NBRC 105050</name>
    <dbReference type="NCBI Taxonomy" id="1120919"/>
    <lineage>
        <taxon>Bacteria</taxon>
        <taxon>Pseudomonadati</taxon>
        <taxon>Pseudomonadota</taxon>
        <taxon>Alphaproteobacteria</taxon>
        <taxon>Acetobacterales</taxon>
        <taxon>Acetobacteraceae</taxon>
        <taxon>Acetobacter</taxon>
    </lineage>
</organism>
<dbReference type="GO" id="GO:0005886">
    <property type="term" value="C:plasma membrane"/>
    <property type="evidence" value="ECO:0007669"/>
    <property type="project" value="TreeGrafter"/>
</dbReference>
<dbReference type="Gene3D" id="1.10.4160.10">
    <property type="entry name" value="Hydantoin permease"/>
    <property type="match status" value="1"/>
</dbReference>
<feature type="transmembrane region" description="Helical" evidence="6">
    <location>
        <begin position="162"/>
        <end position="182"/>
    </location>
</feature>
<evidence type="ECO:0000256" key="2">
    <source>
        <dbReference type="ARBA" id="ARBA00008974"/>
    </source>
</evidence>
<dbReference type="PANTHER" id="PTHR30569:SF0">
    <property type="entry name" value="CYTOSINE PERMEASE"/>
    <property type="match status" value="1"/>
</dbReference>
<keyword evidence="4 6" id="KW-1133">Transmembrane helix</keyword>
<dbReference type="GO" id="GO:0015209">
    <property type="term" value="F:cytosine transmembrane transporter activity"/>
    <property type="evidence" value="ECO:0007669"/>
    <property type="project" value="InterPro"/>
</dbReference>
<keyword evidence="8" id="KW-1185">Reference proteome</keyword>
<dbReference type="InterPro" id="IPR001248">
    <property type="entry name" value="Pur-cyt_permease"/>
</dbReference>
<feature type="transmembrane region" description="Helical" evidence="6">
    <location>
        <begin position="232"/>
        <end position="257"/>
    </location>
</feature>
<comment type="subcellular location">
    <subcellularLocation>
        <location evidence="1">Membrane</location>
        <topology evidence="1">Multi-pass membrane protein</topology>
    </subcellularLocation>
</comment>
<keyword evidence="5 6" id="KW-0472">Membrane</keyword>
<feature type="transmembrane region" description="Helical" evidence="6">
    <location>
        <begin position="194"/>
        <end position="220"/>
    </location>
</feature>
<comment type="similarity">
    <text evidence="2">Belongs to the purine-cytosine permease (2.A.39) family.</text>
</comment>
<protein>
    <submittedName>
        <fullName evidence="7">Cytosine permease</fullName>
    </submittedName>
</protein>
<dbReference type="STRING" id="1120919.GCA_000429165_00119"/>
<feature type="transmembrane region" description="Helical" evidence="6">
    <location>
        <begin position="269"/>
        <end position="290"/>
    </location>
</feature>
<dbReference type="AlphaFoldDB" id="A0A511X5K0"/>
<name>A0A511X5K0_9PROT</name>
<keyword evidence="3 6" id="KW-0812">Transmembrane</keyword>
<sequence>MSAFQSDSEFQMQPAPDEAARPWGRVALILSASSVSFPTILTGVDLARAATPTNFYLGLAGGGVVLTIIATLMGVIGSRTRLSSYMLANRAFGEHGAACLNALFALSLVGWFGVNIELFADAARALLAVLVGYHGAIWPLELGAGALMTATTALGLRAIDRLSLWMTPLMTLIVMELFARAFGVTTAGEAGRRILGHALSAGEVITVVVGGVVVGAVTMPDFCRFLRRPAEVVAVSVCAYLLSASFVMLAGGFAGLAVPEGDALAAMRALGMGAAAFLLVFGGTWTINALNLYSMALSVSTLRPLRANHAVLTIIGGVVGTAAAFAGLAEHFVEFLTYLSIAFMPVSGVIVADFYLASPSLRPPGWAPFASWAVGMLSGVLAMQQIITVTHVAACDALLASVLTQAALCRVGKKQTDPAGQ</sequence>
<evidence type="ECO:0000256" key="1">
    <source>
        <dbReference type="ARBA" id="ARBA00004141"/>
    </source>
</evidence>
<feature type="transmembrane region" description="Helical" evidence="6">
    <location>
        <begin position="335"/>
        <end position="357"/>
    </location>
</feature>
<accession>A0A511X5K0</accession>
<evidence type="ECO:0000256" key="5">
    <source>
        <dbReference type="ARBA" id="ARBA00023136"/>
    </source>
</evidence>
<dbReference type="Pfam" id="PF02133">
    <property type="entry name" value="Transp_cyt_pur"/>
    <property type="match status" value="1"/>
</dbReference>
<feature type="transmembrane region" description="Helical" evidence="6">
    <location>
        <begin position="55"/>
        <end position="76"/>
    </location>
</feature>
<reference evidence="7 8" key="1">
    <citation type="submission" date="2019-07" db="EMBL/GenBank/DDBJ databases">
        <title>Whole genome shotgun sequence of Acetobacter nitrogenifigens NBRC 105050.</title>
        <authorList>
            <person name="Hosoyama A."/>
            <person name="Uohara A."/>
            <person name="Ohji S."/>
            <person name="Ichikawa N."/>
        </authorList>
    </citation>
    <scope>NUCLEOTIDE SEQUENCE [LARGE SCALE GENOMIC DNA]</scope>
    <source>
        <strain evidence="7 8">NBRC 105050</strain>
    </source>
</reference>
<dbReference type="InterPro" id="IPR030191">
    <property type="entry name" value="CodB"/>
</dbReference>
<evidence type="ECO:0000256" key="3">
    <source>
        <dbReference type="ARBA" id="ARBA00022692"/>
    </source>
</evidence>
<gene>
    <name evidence="7" type="ORF">ANI02nite_01130</name>
</gene>
<evidence type="ECO:0000313" key="7">
    <source>
        <dbReference type="EMBL" id="GEN58229.1"/>
    </source>
</evidence>
<evidence type="ECO:0000256" key="4">
    <source>
        <dbReference type="ARBA" id="ARBA00022989"/>
    </source>
</evidence>
<proteinExistence type="inferred from homology"/>
<evidence type="ECO:0000313" key="8">
    <source>
        <dbReference type="Proteomes" id="UP000321635"/>
    </source>
</evidence>
<evidence type="ECO:0000256" key="6">
    <source>
        <dbReference type="SAM" id="Phobius"/>
    </source>
</evidence>
<feature type="transmembrane region" description="Helical" evidence="6">
    <location>
        <begin position="97"/>
        <end position="114"/>
    </location>
</feature>
<feature type="transmembrane region" description="Helical" evidence="6">
    <location>
        <begin position="369"/>
        <end position="387"/>
    </location>
</feature>
<dbReference type="RefSeq" id="WP_246789274.1">
    <property type="nucleotide sequence ID" value="NZ_AUBI01000001.1"/>
</dbReference>
<feature type="transmembrane region" description="Helical" evidence="6">
    <location>
        <begin position="310"/>
        <end position="329"/>
    </location>
</feature>
<dbReference type="PANTHER" id="PTHR30569">
    <property type="entry name" value="CYTOSINE TRANSPORTER CODB"/>
    <property type="match status" value="1"/>
</dbReference>
<comment type="caution">
    <text evidence="7">The sequence shown here is derived from an EMBL/GenBank/DDBJ whole genome shotgun (WGS) entry which is preliminary data.</text>
</comment>
<dbReference type="EMBL" id="BJYF01000001">
    <property type="protein sequence ID" value="GEN58229.1"/>
    <property type="molecule type" value="Genomic_DNA"/>
</dbReference>
<feature type="transmembrane region" description="Helical" evidence="6">
    <location>
        <begin position="126"/>
        <end position="150"/>
    </location>
</feature>